<dbReference type="InterPro" id="IPR036849">
    <property type="entry name" value="Enolase-like_C_sf"/>
</dbReference>
<dbReference type="Gene3D" id="3.30.390.10">
    <property type="entry name" value="Enolase-like, N-terminal domain"/>
    <property type="match status" value="1"/>
</dbReference>
<dbReference type="SUPFAM" id="SSF51604">
    <property type="entry name" value="Enolase C-terminal domain-like"/>
    <property type="match status" value="1"/>
</dbReference>
<evidence type="ECO:0000313" key="1">
    <source>
        <dbReference type="EMBL" id="EPN56638.1"/>
    </source>
</evidence>
<dbReference type="AlphaFoldDB" id="A0A656JVC2"/>
<comment type="caution">
    <text evidence="1">The sequence shown here is derived from an EMBL/GenBank/DDBJ whole genome shotgun (WGS) entry which is preliminary data.</text>
</comment>
<dbReference type="EMBL" id="AOKF01001862">
    <property type="protein sequence ID" value="EPN56638.1"/>
    <property type="molecule type" value="Genomic_DNA"/>
</dbReference>
<dbReference type="GO" id="GO:0016853">
    <property type="term" value="F:isomerase activity"/>
    <property type="evidence" value="ECO:0007669"/>
    <property type="project" value="UniProtKB-KW"/>
</dbReference>
<protein>
    <submittedName>
        <fullName evidence="1">Muconate cycloisomerase</fullName>
    </submittedName>
</protein>
<dbReference type="InterPro" id="IPR029017">
    <property type="entry name" value="Enolase-like_N"/>
</dbReference>
<dbReference type="Proteomes" id="UP000018849">
    <property type="component" value="Unassembled WGS sequence"/>
</dbReference>
<keyword evidence="1" id="KW-0413">Isomerase</keyword>
<proteinExistence type="predicted"/>
<accession>A0A656JVC2</accession>
<feature type="non-terminal residue" evidence="1">
    <location>
        <position position="1"/>
    </location>
</feature>
<dbReference type="Gene3D" id="3.20.20.120">
    <property type="entry name" value="Enolase-like C-terminal domain"/>
    <property type="match status" value="1"/>
</dbReference>
<organism evidence="1 2">
    <name type="scientific">Pseudomonas syringae pv. actinidiae ICMP 19096</name>
    <dbReference type="NCBI Taxonomy" id="1194405"/>
    <lineage>
        <taxon>Bacteria</taxon>
        <taxon>Pseudomonadati</taxon>
        <taxon>Pseudomonadota</taxon>
        <taxon>Gammaproteobacteria</taxon>
        <taxon>Pseudomonadales</taxon>
        <taxon>Pseudomonadaceae</taxon>
        <taxon>Pseudomonas</taxon>
        <taxon>Pseudomonas syringae</taxon>
    </lineage>
</organism>
<name>A0A656JVC2_PSESF</name>
<reference evidence="1 2" key="1">
    <citation type="journal article" date="2013" name="PLoS Pathog.">
        <title>Genomic analysis of the Kiwifruit pathogen Pseudomonas syringae pv. actinidiae provides insight into the origins of an emergent plant disease.</title>
        <authorList>
            <person name="McCann H.C."/>
            <person name="Rikkerink E.H."/>
            <person name="Bertels F."/>
            <person name="Fiers M."/>
            <person name="Lu A."/>
            <person name="Rees-George J."/>
            <person name="Andersen M.T."/>
            <person name="Gleave A.P."/>
            <person name="Haubold B."/>
            <person name="Wohlers M.W."/>
            <person name="Guttman D.S."/>
            <person name="Wang P.W."/>
            <person name="Straub C."/>
            <person name="Vanneste J.L."/>
            <person name="Rainey P.B."/>
            <person name="Templeton M.D."/>
        </authorList>
    </citation>
    <scope>NUCLEOTIDE SEQUENCE [LARGE SCALE GENOMIC DNA]</scope>
    <source>
        <strain evidence="1 2">ICMP 19096</strain>
    </source>
</reference>
<evidence type="ECO:0000313" key="2">
    <source>
        <dbReference type="Proteomes" id="UP000018849"/>
    </source>
</evidence>
<sequence>LDRLEWHTELFGPLLLTEDILVEPPVYRDFQLIIPSAPGLGIELDVERLSHFARS</sequence>
<gene>
    <name evidence="1" type="ORF">A245_21804</name>
</gene>